<dbReference type="GO" id="GO:0007165">
    <property type="term" value="P:signal transduction"/>
    <property type="evidence" value="ECO:0007669"/>
    <property type="project" value="InterPro"/>
</dbReference>
<evidence type="ECO:0000313" key="5">
    <source>
        <dbReference type="Proteomes" id="UP000194420"/>
    </source>
</evidence>
<dbReference type="PANTHER" id="PTHR12558">
    <property type="entry name" value="CELL DIVISION CYCLE 16,23,27"/>
    <property type="match status" value="1"/>
</dbReference>
<evidence type="ECO:0000259" key="3">
    <source>
        <dbReference type="SMART" id="SM00255"/>
    </source>
</evidence>
<keyword evidence="1" id="KW-0802">TPR repeat</keyword>
<dbReference type="InterPro" id="IPR000157">
    <property type="entry name" value="TIR_dom"/>
</dbReference>
<dbReference type="RefSeq" id="WP_086438106.1">
    <property type="nucleotide sequence ID" value="NZ_FXWG01000003.1"/>
</dbReference>
<gene>
    <name evidence="4" type="ORF">SAMN06297468_2172</name>
</gene>
<dbReference type="SMART" id="SM00028">
    <property type="entry name" value="TPR"/>
    <property type="match status" value="3"/>
</dbReference>
<protein>
    <submittedName>
        <fullName evidence="4">TolB amino-terminal domain-containing protein</fullName>
    </submittedName>
</protein>
<dbReference type="InterPro" id="IPR019734">
    <property type="entry name" value="TPR_rpt"/>
</dbReference>
<dbReference type="Pfam" id="PF13676">
    <property type="entry name" value="TIR_2"/>
    <property type="match status" value="1"/>
</dbReference>
<keyword evidence="2" id="KW-0812">Transmembrane</keyword>
<dbReference type="SUPFAM" id="SSF52200">
    <property type="entry name" value="Toll/Interleukin receptor TIR domain"/>
    <property type="match status" value="1"/>
</dbReference>
<name>A0A1Y6FFD7_9SPHN</name>
<dbReference type="Pfam" id="PF13432">
    <property type="entry name" value="TPR_16"/>
    <property type="match status" value="1"/>
</dbReference>
<dbReference type="EMBL" id="FXWG01000003">
    <property type="protein sequence ID" value="SMQ73369.1"/>
    <property type="molecule type" value="Genomic_DNA"/>
</dbReference>
<dbReference type="Gene3D" id="3.40.50.10140">
    <property type="entry name" value="Toll/interleukin-1 receptor homology (TIR) domain"/>
    <property type="match status" value="1"/>
</dbReference>
<keyword evidence="5" id="KW-1185">Reference proteome</keyword>
<dbReference type="Gene3D" id="1.25.40.10">
    <property type="entry name" value="Tetratricopeptide repeat domain"/>
    <property type="match status" value="2"/>
</dbReference>
<dbReference type="SUPFAM" id="SSF48452">
    <property type="entry name" value="TPR-like"/>
    <property type="match status" value="2"/>
</dbReference>
<dbReference type="NCBIfam" id="NF047558">
    <property type="entry name" value="TPR_END_plus"/>
    <property type="match status" value="1"/>
</dbReference>
<accession>A0A1Y6FFD7</accession>
<dbReference type="Gene3D" id="3.40.50.10610">
    <property type="entry name" value="ABC-type transport auxiliary lipoprotein component"/>
    <property type="match status" value="1"/>
</dbReference>
<dbReference type="PANTHER" id="PTHR12558:SF33">
    <property type="entry name" value="BLL7664 PROTEIN"/>
    <property type="match status" value="1"/>
</dbReference>
<dbReference type="SMART" id="SM00255">
    <property type="entry name" value="TIR"/>
    <property type="match status" value="1"/>
</dbReference>
<organism evidence="4 5">
    <name type="scientific">Altererythrobacter xiamenensis</name>
    <dbReference type="NCBI Taxonomy" id="1316679"/>
    <lineage>
        <taxon>Bacteria</taxon>
        <taxon>Pseudomonadati</taxon>
        <taxon>Pseudomonadota</taxon>
        <taxon>Alphaproteobacteria</taxon>
        <taxon>Sphingomonadales</taxon>
        <taxon>Erythrobacteraceae</taxon>
        <taxon>Altererythrobacter</taxon>
    </lineage>
</organism>
<feature type="repeat" description="TPR" evidence="1">
    <location>
        <begin position="459"/>
        <end position="492"/>
    </location>
</feature>
<keyword evidence="2" id="KW-1133">Transmembrane helix</keyword>
<dbReference type="Proteomes" id="UP000194420">
    <property type="component" value="Unassembled WGS sequence"/>
</dbReference>
<dbReference type="InterPro" id="IPR035897">
    <property type="entry name" value="Toll_tir_struct_dom_sf"/>
</dbReference>
<reference evidence="5" key="1">
    <citation type="submission" date="2017-04" db="EMBL/GenBank/DDBJ databases">
        <authorList>
            <person name="Varghese N."/>
            <person name="Submissions S."/>
        </authorList>
    </citation>
    <scope>NUCLEOTIDE SEQUENCE [LARGE SCALE GENOMIC DNA]</scope>
</reference>
<keyword evidence="2" id="KW-0472">Membrane</keyword>
<evidence type="ECO:0000256" key="1">
    <source>
        <dbReference type="PROSITE-ProRule" id="PRU00339"/>
    </source>
</evidence>
<dbReference type="AlphaFoldDB" id="A0A1Y6FFD7"/>
<proteinExistence type="predicted"/>
<dbReference type="InterPro" id="IPR011990">
    <property type="entry name" value="TPR-like_helical_dom_sf"/>
</dbReference>
<sequence length="654" mass="70202">MDGGSETDTQPPDVFVSYSRTDEAAARRIITFLENEGLRVWWDGMLGAGEVYIRTTEQALEQASAVLVLWSARSADSNWVRDEAQSGRETDRLVPVSIDGTQPPLGFRQFQSVDLSDWDGDPQAPQIRNVRDSIARRIERPVQPVEPLDMAPMPLLDAAPSTRQSGRIVWGALAIAVALVVGVLGWAWLAPGDGEEASSIAILPFDNLSEDPDQDYFSSGLAEEMRQVLSQNGALQVAAQTSSIEAAGAGLGAEAMAQALGVHYLLDGSVRRDGETVRVTVQLIDGTTGFDVWSETYERSLDDIFGVQSDIASRIADALQLQMASGEGEAGRIGGTDNPAAYDAFLKGQSLYDLALDEDTDRAAMRQFELAIEADPDYGAAWASLARVQTLIANSYPTDRPLSEAYGEAIVSANKAVEVAPRLARSHAALGFVLLNGRLDAAAAEGHFREAYRLGSGDADILLSYATFAARIGDFDEAREAIERARKLDPLNAVVRRSEALIHYAAGDYGAAVEAARAALEINPEMSVAHRIIGDVAYLEGDYNAALKAYEAEPSGLSRLPGIALVAAKQGNRARAVEALAELRREYGSNSLYQQAQVAAQSGNSAEALSELEGAFAANDSGLVLMRNDPMFAPIKEDARFTALLQRMGFSAPD</sequence>
<dbReference type="PROSITE" id="PS50005">
    <property type="entry name" value="TPR"/>
    <property type="match status" value="2"/>
</dbReference>
<feature type="transmembrane region" description="Helical" evidence="2">
    <location>
        <begin position="168"/>
        <end position="189"/>
    </location>
</feature>
<feature type="repeat" description="TPR" evidence="1">
    <location>
        <begin position="493"/>
        <end position="526"/>
    </location>
</feature>
<evidence type="ECO:0000256" key="2">
    <source>
        <dbReference type="SAM" id="Phobius"/>
    </source>
</evidence>
<feature type="domain" description="TIR" evidence="3">
    <location>
        <begin position="11"/>
        <end position="137"/>
    </location>
</feature>
<evidence type="ECO:0000313" key="4">
    <source>
        <dbReference type="EMBL" id="SMQ73369.1"/>
    </source>
</evidence>